<organism evidence="1 2">
    <name type="scientific">Medicago truncatula</name>
    <name type="common">Barrel medic</name>
    <name type="synonym">Medicago tribuloides</name>
    <dbReference type="NCBI Taxonomy" id="3880"/>
    <lineage>
        <taxon>Eukaryota</taxon>
        <taxon>Viridiplantae</taxon>
        <taxon>Streptophyta</taxon>
        <taxon>Embryophyta</taxon>
        <taxon>Tracheophyta</taxon>
        <taxon>Spermatophyta</taxon>
        <taxon>Magnoliopsida</taxon>
        <taxon>eudicotyledons</taxon>
        <taxon>Gunneridae</taxon>
        <taxon>Pentapetalae</taxon>
        <taxon>rosids</taxon>
        <taxon>fabids</taxon>
        <taxon>Fabales</taxon>
        <taxon>Fabaceae</taxon>
        <taxon>Papilionoideae</taxon>
        <taxon>50 kb inversion clade</taxon>
        <taxon>NPAAA clade</taxon>
        <taxon>Hologalegina</taxon>
        <taxon>IRL clade</taxon>
        <taxon>Trifolieae</taxon>
        <taxon>Medicago</taxon>
    </lineage>
</organism>
<dbReference type="AlphaFoldDB" id="A0A396IS83"/>
<evidence type="ECO:0000313" key="1">
    <source>
        <dbReference type="EMBL" id="RHN68432.1"/>
    </source>
</evidence>
<dbReference type="PANTHER" id="PTHR36617:SF5">
    <property type="entry name" value="OS05G0421675 PROTEIN"/>
    <property type="match status" value="1"/>
</dbReference>
<comment type="caution">
    <text evidence="1">The sequence shown here is derived from an EMBL/GenBank/DDBJ whole genome shotgun (WGS) entry which is preliminary data.</text>
</comment>
<evidence type="ECO:0000313" key="2">
    <source>
        <dbReference type="Proteomes" id="UP000265566"/>
    </source>
</evidence>
<reference evidence="2" key="1">
    <citation type="journal article" date="2018" name="Nat. Plants">
        <title>Whole-genome landscape of Medicago truncatula symbiotic genes.</title>
        <authorList>
            <person name="Pecrix Y."/>
            <person name="Staton S.E."/>
            <person name="Sallet E."/>
            <person name="Lelandais-Briere C."/>
            <person name="Moreau S."/>
            <person name="Carrere S."/>
            <person name="Blein T."/>
            <person name="Jardinaud M.F."/>
            <person name="Latrasse D."/>
            <person name="Zouine M."/>
            <person name="Zahm M."/>
            <person name="Kreplak J."/>
            <person name="Mayjonade B."/>
            <person name="Satge C."/>
            <person name="Perez M."/>
            <person name="Cauet S."/>
            <person name="Marande W."/>
            <person name="Chantry-Darmon C."/>
            <person name="Lopez-Roques C."/>
            <person name="Bouchez O."/>
            <person name="Berard A."/>
            <person name="Debelle F."/>
            <person name="Munos S."/>
            <person name="Bendahmane A."/>
            <person name="Berges H."/>
            <person name="Niebel A."/>
            <person name="Buitink J."/>
            <person name="Frugier F."/>
            <person name="Benhamed M."/>
            <person name="Crespi M."/>
            <person name="Gouzy J."/>
            <person name="Gamas P."/>
        </authorList>
    </citation>
    <scope>NUCLEOTIDE SEQUENCE [LARGE SCALE GENOMIC DNA]</scope>
    <source>
        <strain evidence="2">cv. Jemalong A17</strain>
    </source>
</reference>
<dbReference type="Proteomes" id="UP000265566">
    <property type="component" value="Chromosome 3"/>
</dbReference>
<proteinExistence type="predicted"/>
<gene>
    <name evidence="1" type="ORF">MtrunA17_Chr3g0113851</name>
</gene>
<dbReference type="Gramene" id="rna16786">
    <property type="protein sequence ID" value="RHN68432.1"/>
    <property type="gene ID" value="gene16786"/>
</dbReference>
<dbReference type="PANTHER" id="PTHR36617">
    <property type="entry name" value="PROTEIN, PUTATIVE-RELATED"/>
    <property type="match status" value="1"/>
</dbReference>
<dbReference type="EMBL" id="PSQE01000003">
    <property type="protein sequence ID" value="RHN68432.1"/>
    <property type="molecule type" value="Genomic_DNA"/>
</dbReference>
<accession>A0A396IS83</accession>
<sequence>MLDNITRRVGNGLSTLFWVDPWLEEKPLCITFSRLYELAENK</sequence>
<protein>
    <submittedName>
        <fullName evidence="1">Uncharacterized protein</fullName>
    </submittedName>
</protein>
<name>A0A396IS83_MEDTR</name>